<proteinExistence type="predicted"/>
<name>A0A927PDC8_9MICO</name>
<reference evidence="1" key="1">
    <citation type="journal article" date="2018" name="Curr. Microbiol.">
        <title>Cellulosimicrobium arenosum sp. nov., Isolated from Marine Sediment Sand.</title>
        <authorList>
            <person name="Oh M."/>
            <person name="Kim J.H."/>
            <person name="Yoon J.H."/>
            <person name="Schumann P."/>
            <person name="Kim W."/>
        </authorList>
    </citation>
    <scope>NUCLEOTIDE SEQUENCE</scope>
    <source>
        <strain evidence="1">KCTC 49039</strain>
    </source>
</reference>
<gene>
    <name evidence="1" type="ORF">IF651_11495</name>
</gene>
<evidence type="ECO:0000313" key="1">
    <source>
        <dbReference type="EMBL" id="MBD8079681.1"/>
    </source>
</evidence>
<keyword evidence="1" id="KW-0238">DNA-binding</keyword>
<protein>
    <submittedName>
        <fullName evidence="1">DNA-binding protein</fullName>
    </submittedName>
</protein>
<keyword evidence="2" id="KW-1185">Reference proteome</keyword>
<sequence>MVETEHTSANTAIERAVIEYDKKRVDARDAALRRLYDENRPLMDRLA</sequence>
<evidence type="ECO:0000313" key="2">
    <source>
        <dbReference type="Proteomes" id="UP000610846"/>
    </source>
</evidence>
<reference evidence="1" key="2">
    <citation type="submission" date="2020-09" db="EMBL/GenBank/DDBJ databases">
        <authorList>
            <person name="Yu Y."/>
        </authorList>
    </citation>
    <scope>NUCLEOTIDE SEQUENCE</scope>
    <source>
        <strain evidence="1">KCTC 49039</strain>
    </source>
</reference>
<dbReference type="GO" id="GO:0003677">
    <property type="term" value="F:DNA binding"/>
    <property type="evidence" value="ECO:0007669"/>
    <property type="project" value="UniProtKB-KW"/>
</dbReference>
<dbReference type="AlphaFoldDB" id="A0A927PDC8"/>
<accession>A0A927PDC8</accession>
<dbReference type="Proteomes" id="UP000610846">
    <property type="component" value="Unassembled WGS sequence"/>
</dbReference>
<dbReference type="EMBL" id="JACYHB010000008">
    <property type="protein sequence ID" value="MBD8079681.1"/>
    <property type="molecule type" value="Genomic_DNA"/>
</dbReference>
<organism evidence="1 2">
    <name type="scientific">Cellulosimicrobium arenosum</name>
    <dbReference type="NCBI Taxonomy" id="2708133"/>
    <lineage>
        <taxon>Bacteria</taxon>
        <taxon>Bacillati</taxon>
        <taxon>Actinomycetota</taxon>
        <taxon>Actinomycetes</taxon>
        <taxon>Micrococcales</taxon>
        <taxon>Promicromonosporaceae</taxon>
        <taxon>Cellulosimicrobium</taxon>
    </lineage>
</organism>
<comment type="caution">
    <text evidence="1">The sequence shown here is derived from an EMBL/GenBank/DDBJ whole genome shotgun (WGS) entry which is preliminary data.</text>
</comment>